<dbReference type="GO" id="GO:0003700">
    <property type="term" value="F:DNA-binding transcription factor activity"/>
    <property type="evidence" value="ECO:0007669"/>
    <property type="project" value="InterPro"/>
</dbReference>
<reference evidence="5 7" key="2">
    <citation type="submission" date="2019-03" db="EMBL/GenBank/DDBJ databases">
        <title>Genomic Encyclopedia of Type Strains, Phase IV (KMG-IV): sequencing the most valuable type-strain genomes for metagenomic binning, comparative biology and taxonomic classification.</title>
        <authorList>
            <person name="Goeker M."/>
        </authorList>
    </citation>
    <scope>NUCLEOTIDE SEQUENCE [LARGE SCALE GENOMIC DNA]</scope>
    <source>
        <strain evidence="5 7">DSM 15264</strain>
    </source>
</reference>
<evidence type="ECO:0000256" key="2">
    <source>
        <dbReference type="ARBA" id="ARBA00023163"/>
    </source>
</evidence>
<dbReference type="AlphaFoldDB" id="A0A2S5T7V9"/>
<dbReference type="PANTHER" id="PTHR43436">
    <property type="entry name" value="ARAC-FAMILY TRANSCRIPTIONAL REGULATOR"/>
    <property type="match status" value="1"/>
</dbReference>
<evidence type="ECO:0000313" key="5">
    <source>
        <dbReference type="EMBL" id="TCP07628.1"/>
    </source>
</evidence>
<evidence type="ECO:0000313" key="7">
    <source>
        <dbReference type="Proteomes" id="UP000294772"/>
    </source>
</evidence>
<name>A0A2S5T7V9_9BURK</name>
<comment type="caution">
    <text evidence="4">The sequence shown here is derived from an EMBL/GenBank/DDBJ whole genome shotgun (WGS) entry which is preliminary data.</text>
</comment>
<dbReference type="SUPFAM" id="SSF46689">
    <property type="entry name" value="Homeodomain-like"/>
    <property type="match status" value="2"/>
</dbReference>
<sequence>MSISVLPNRQGADDDALQAVLRRAELAACIERQVPEDGLHATAIPGMYLARSSQEIRAIHNVCEPSLCLIAQGRKRVWLGDELAEYDTRHHFCALQQLPLTGQVLGAAPDAPYLSFRLNFDPREIASLMIDAGRLPSPQDDEDCALGVFTGVTPTPLLDAVLRLVRLLETPQDIPALAPLAIREILYRLLTSENGWRLAQMATPDSRSQRVARAIAWLHEHYREPLRIEDMARSVHMSISSLHHQFKAVTAMSPLQYQKRLRLQAARRMMLAEGVSAATAAHRVGYESPSQFSREYVRLFGRPPAHDIRYLRQTGLPT</sequence>
<feature type="domain" description="HTH araC/xylS-type" evidence="3">
    <location>
        <begin position="212"/>
        <end position="310"/>
    </location>
</feature>
<evidence type="ECO:0000313" key="4">
    <source>
        <dbReference type="EMBL" id="PPE71084.1"/>
    </source>
</evidence>
<dbReference type="InterPro" id="IPR018060">
    <property type="entry name" value="HTH_AraC"/>
</dbReference>
<evidence type="ECO:0000259" key="3">
    <source>
        <dbReference type="PROSITE" id="PS01124"/>
    </source>
</evidence>
<dbReference type="PANTHER" id="PTHR43436:SF1">
    <property type="entry name" value="TRANSCRIPTIONAL REGULATORY PROTEIN"/>
    <property type="match status" value="1"/>
</dbReference>
<reference evidence="4 6" key="1">
    <citation type="submission" date="2018-02" db="EMBL/GenBank/DDBJ databases">
        <title>Reclassifiation of [Polyangium] brachysporum DSM 7029 as Guopingzhaonella breviflexa gen. nov., sp. nov., a member of the family Comamonadaceae.</title>
        <authorList>
            <person name="Tang B."/>
        </authorList>
    </citation>
    <scope>NUCLEOTIDE SEQUENCE [LARGE SCALE GENOMIC DNA]</scope>
    <source>
        <strain evidence="4 6">DSM 15344</strain>
    </source>
</reference>
<organism evidence="4 6">
    <name type="scientific">Caldimonas thermodepolymerans</name>
    <dbReference type="NCBI Taxonomy" id="215580"/>
    <lineage>
        <taxon>Bacteria</taxon>
        <taxon>Pseudomonadati</taxon>
        <taxon>Pseudomonadota</taxon>
        <taxon>Betaproteobacteria</taxon>
        <taxon>Burkholderiales</taxon>
        <taxon>Sphaerotilaceae</taxon>
        <taxon>Caldimonas</taxon>
    </lineage>
</organism>
<evidence type="ECO:0000313" key="6">
    <source>
        <dbReference type="Proteomes" id="UP000239406"/>
    </source>
</evidence>
<dbReference type="PROSITE" id="PS01124">
    <property type="entry name" value="HTH_ARAC_FAMILY_2"/>
    <property type="match status" value="1"/>
</dbReference>
<keyword evidence="6" id="KW-1185">Reference proteome</keyword>
<dbReference type="OrthoDB" id="34150at2"/>
<dbReference type="Proteomes" id="UP000294772">
    <property type="component" value="Unassembled WGS sequence"/>
</dbReference>
<dbReference type="Gene3D" id="1.10.10.60">
    <property type="entry name" value="Homeodomain-like"/>
    <property type="match status" value="1"/>
</dbReference>
<accession>A0A2S5T7V9</accession>
<dbReference type="SMART" id="SM00342">
    <property type="entry name" value="HTH_ARAC"/>
    <property type="match status" value="1"/>
</dbReference>
<dbReference type="EMBL" id="SLXF01000004">
    <property type="protein sequence ID" value="TCP07628.1"/>
    <property type="molecule type" value="Genomic_DNA"/>
</dbReference>
<proteinExistence type="predicted"/>
<dbReference type="Pfam" id="PF12833">
    <property type="entry name" value="HTH_18"/>
    <property type="match status" value="1"/>
</dbReference>
<dbReference type="InterPro" id="IPR009594">
    <property type="entry name" value="Tscrpt_reg_HTH_AraC_N"/>
</dbReference>
<keyword evidence="2" id="KW-0804">Transcription</keyword>
<dbReference type="InterPro" id="IPR009057">
    <property type="entry name" value="Homeodomain-like_sf"/>
</dbReference>
<dbReference type="Pfam" id="PF06719">
    <property type="entry name" value="AraC_N"/>
    <property type="match status" value="1"/>
</dbReference>
<keyword evidence="1" id="KW-0805">Transcription regulation</keyword>
<gene>
    <name evidence="4" type="ORF">C1702_03730</name>
    <name evidence="5" type="ORF">EV676_104183</name>
</gene>
<dbReference type="EMBL" id="PSNY01000003">
    <property type="protein sequence ID" value="PPE71084.1"/>
    <property type="molecule type" value="Genomic_DNA"/>
</dbReference>
<dbReference type="GO" id="GO:0043565">
    <property type="term" value="F:sequence-specific DNA binding"/>
    <property type="evidence" value="ECO:0007669"/>
    <property type="project" value="InterPro"/>
</dbReference>
<protein>
    <submittedName>
        <fullName evidence="4 5">AraC family transcriptional regulator</fullName>
    </submittedName>
</protein>
<dbReference type="Proteomes" id="UP000239406">
    <property type="component" value="Unassembled WGS sequence"/>
</dbReference>
<evidence type="ECO:0000256" key="1">
    <source>
        <dbReference type="ARBA" id="ARBA00023015"/>
    </source>
</evidence>